<dbReference type="AlphaFoldDB" id="M3AES7"/>
<name>M3AES7_PSEFD</name>
<accession>M3AES7</accession>
<dbReference type="RefSeq" id="XP_007926435.1">
    <property type="nucleotide sequence ID" value="XM_007928244.1"/>
</dbReference>
<dbReference type="OrthoDB" id="10322848at2759"/>
<dbReference type="VEuPathDB" id="FungiDB:MYCFIDRAFT_85387"/>
<dbReference type="EMBL" id="KB446558">
    <property type="protein sequence ID" value="EME83121.1"/>
    <property type="molecule type" value="Genomic_DNA"/>
</dbReference>
<keyword evidence="2" id="KW-1185">Reference proteome</keyword>
<gene>
    <name evidence="1" type="ORF">MYCFIDRAFT_85387</name>
</gene>
<reference evidence="1 2" key="1">
    <citation type="journal article" date="2012" name="PLoS Pathog.">
        <title>Diverse lifestyles and strategies of plant pathogenesis encoded in the genomes of eighteen Dothideomycetes fungi.</title>
        <authorList>
            <person name="Ohm R.A."/>
            <person name="Feau N."/>
            <person name="Henrissat B."/>
            <person name="Schoch C.L."/>
            <person name="Horwitz B.A."/>
            <person name="Barry K.W."/>
            <person name="Condon B.J."/>
            <person name="Copeland A.C."/>
            <person name="Dhillon B."/>
            <person name="Glaser F."/>
            <person name="Hesse C.N."/>
            <person name="Kosti I."/>
            <person name="LaButti K."/>
            <person name="Lindquist E.A."/>
            <person name="Lucas S."/>
            <person name="Salamov A.A."/>
            <person name="Bradshaw R.E."/>
            <person name="Ciuffetti L."/>
            <person name="Hamelin R.C."/>
            <person name="Kema G.H.J."/>
            <person name="Lawrence C."/>
            <person name="Scott J.A."/>
            <person name="Spatafora J.W."/>
            <person name="Turgeon B.G."/>
            <person name="de Wit P.J.G.M."/>
            <person name="Zhong S."/>
            <person name="Goodwin S.B."/>
            <person name="Grigoriev I.V."/>
        </authorList>
    </citation>
    <scope>NUCLEOTIDE SEQUENCE [LARGE SCALE GENOMIC DNA]</scope>
    <source>
        <strain evidence="1 2">CIRAD86</strain>
    </source>
</reference>
<evidence type="ECO:0000313" key="2">
    <source>
        <dbReference type="Proteomes" id="UP000016932"/>
    </source>
</evidence>
<protein>
    <recommendedName>
        <fullName evidence="3">F-box domain-containing protein</fullName>
    </recommendedName>
</protein>
<sequence length="181" mass="20662">MDSSPLKRLPGEVLQRIIKLALSHDEPLALSKISSYNGLTQTCRQLRSDTWALFWKFNTFREQEPTEKMEISRHTKRLQYLLGISPLVVKHIAGLDLSLELRTATAQSWQVSIKHAESPAANCEQVLASGNDRIAQGKVWVFSRYLDRILDAYQQAGFEVFATPKFGRQDGAVRRFWMVPT</sequence>
<dbReference type="KEGG" id="pfj:MYCFIDRAFT_85387"/>
<dbReference type="HOGENOM" id="CLU_1489630_0_0_1"/>
<dbReference type="Proteomes" id="UP000016932">
    <property type="component" value="Unassembled WGS sequence"/>
</dbReference>
<evidence type="ECO:0008006" key="3">
    <source>
        <dbReference type="Google" id="ProtNLM"/>
    </source>
</evidence>
<evidence type="ECO:0000313" key="1">
    <source>
        <dbReference type="EMBL" id="EME83121.1"/>
    </source>
</evidence>
<dbReference type="GeneID" id="19342341"/>
<proteinExistence type="predicted"/>
<organism evidence="1 2">
    <name type="scientific">Pseudocercospora fijiensis (strain CIRAD86)</name>
    <name type="common">Black leaf streak disease fungus</name>
    <name type="synonym">Mycosphaerella fijiensis</name>
    <dbReference type="NCBI Taxonomy" id="383855"/>
    <lineage>
        <taxon>Eukaryota</taxon>
        <taxon>Fungi</taxon>
        <taxon>Dikarya</taxon>
        <taxon>Ascomycota</taxon>
        <taxon>Pezizomycotina</taxon>
        <taxon>Dothideomycetes</taxon>
        <taxon>Dothideomycetidae</taxon>
        <taxon>Mycosphaerellales</taxon>
        <taxon>Mycosphaerellaceae</taxon>
        <taxon>Pseudocercospora</taxon>
    </lineage>
</organism>